<organism evidence="1 2">
    <name type="scientific">Brevibacterium rongguiense</name>
    <dbReference type="NCBI Taxonomy" id="2695267"/>
    <lineage>
        <taxon>Bacteria</taxon>
        <taxon>Bacillati</taxon>
        <taxon>Actinomycetota</taxon>
        <taxon>Actinomycetes</taxon>
        <taxon>Micrococcales</taxon>
        <taxon>Brevibacteriaceae</taxon>
        <taxon>Brevibacterium</taxon>
    </lineage>
</organism>
<proteinExistence type="predicted"/>
<evidence type="ECO:0000313" key="1">
    <source>
        <dbReference type="EMBL" id="MYM18668.1"/>
    </source>
</evidence>
<name>A0A6N9H3P7_9MICO</name>
<accession>A0A6N9H3P7</accession>
<dbReference type="RefSeq" id="WP_030014540.1">
    <property type="nucleotide sequence ID" value="NZ_WWEQ01000003.1"/>
</dbReference>
<sequence>MKAPVRLAAYGAGLVVAFGAAFGLAGVVVPDSVLAAWAKSSDTGSHGEGHGDTEEQNMEHAMNGVSASAAGYVLSPVTAPSGTNDAGKLSFRILDEDGKPVTEYTRTHEKDLHLIVVRTDGTQFRHVHPDLDEATGTWSVPSWNWDEAGTYRVYADFTPAGKDAEGVTLTRAVEVAGDYAPVEATVSRTDEVDGYTVTLDGELNAGSTSDLTATVERNGKPVTALEPYLGAFGHLVALREGDLAYLHVHPAGDEPQAGSTGGPDVSFAAEVPTAGRYLLYLDFQIDGKVRTAQFVVDAGHGDGTQADDESHSGGH</sequence>
<comment type="caution">
    <text evidence="1">The sequence shown here is derived from an EMBL/GenBank/DDBJ whole genome shotgun (WGS) entry which is preliminary data.</text>
</comment>
<keyword evidence="2" id="KW-1185">Reference proteome</keyword>
<dbReference type="AlphaFoldDB" id="A0A6N9H3P7"/>
<gene>
    <name evidence="1" type="ORF">GSY69_01410</name>
</gene>
<reference evidence="1 2" key="1">
    <citation type="submission" date="2020-01" db="EMBL/GenBank/DDBJ databases">
        <authorList>
            <person name="Deng T."/>
        </authorList>
    </citation>
    <scope>NUCLEOTIDE SEQUENCE [LARGE SCALE GENOMIC DNA]</scope>
    <source>
        <strain evidence="1 2">5221</strain>
    </source>
</reference>
<dbReference type="Proteomes" id="UP000469215">
    <property type="component" value="Unassembled WGS sequence"/>
</dbReference>
<evidence type="ECO:0008006" key="3">
    <source>
        <dbReference type="Google" id="ProtNLM"/>
    </source>
</evidence>
<protein>
    <recommendedName>
        <fullName evidence="3">Heavy metal-binding domain-containing protein</fullName>
    </recommendedName>
</protein>
<dbReference type="EMBL" id="WWEQ01000003">
    <property type="protein sequence ID" value="MYM18668.1"/>
    <property type="molecule type" value="Genomic_DNA"/>
</dbReference>
<evidence type="ECO:0000313" key="2">
    <source>
        <dbReference type="Proteomes" id="UP000469215"/>
    </source>
</evidence>